<dbReference type="PANTHER" id="PTHR35336">
    <property type="entry name" value="ADENOSYLCOBINAMIDE AMIDOHYDROLASE"/>
    <property type="match status" value="1"/>
</dbReference>
<dbReference type="RefSeq" id="WP_006666107.1">
    <property type="nucleotide sequence ID" value="NZ_AOIP01000031.1"/>
</dbReference>
<feature type="region of interest" description="Disordered" evidence="1">
    <location>
        <begin position="292"/>
        <end position="314"/>
    </location>
</feature>
<sequence>MSGRECAYEAVRRDGVLRVRRPGTEWLSSGWNGGRWTSDCAYNLSVPDGWGQRDLGTYIVGRLDRAGVGVRERDCGDGRFGESEEKANSDGGDARRRRLPGPALLTGVDIDDARGARCGSVTAYATAGISNPAALPMDPSGGSLPARESAAELDSTVTTEENPDADASTDADSSEPGTGTVNVIVGTTRELAPGALTNLLAVAAEAKTATLLAETGFPGTTTDAVVVGHDPAGRRAEFSGSATAVGAATRACVREAVRASLRAHYRDAEFGLPSSVEAAAYGVSTEVEATVFRPATGAGVDADPERPASPDDGA</sequence>
<dbReference type="PANTHER" id="PTHR35336:SF5">
    <property type="entry name" value="ADENOSYLCOBINAMIDE AMIDOHYDROLASE"/>
    <property type="match status" value="1"/>
</dbReference>
<dbReference type="InterPro" id="IPR002808">
    <property type="entry name" value="AdoCbi_amidolase"/>
</dbReference>
<accession>M0B4F3</accession>
<feature type="compositionally biased region" description="Basic and acidic residues" evidence="1">
    <location>
        <begin position="71"/>
        <end position="94"/>
    </location>
</feature>
<protein>
    <submittedName>
        <fullName evidence="2">Adenosylcobinamide amidohydrolase</fullName>
    </submittedName>
</protein>
<evidence type="ECO:0000313" key="3">
    <source>
        <dbReference type="Proteomes" id="UP000011591"/>
    </source>
</evidence>
<evidence type="ECO:0000256" key="1">
    <source>
        <dbReference type="SAM" id="MobiDB-lite"/>
    </source>
</evidence>
<dbReference type="Proteomes" id="UP000011591">
    <property type="component" value="Unassembled WGS sequence"/>
</dbReference>
<feature type="region of interest" description="Disordered" evidence="1">
    <location>
        <begin position="71"/>
        <end position="100"/>
    </location>
</feature>
<proteinExistence type="predicted"/>
<dbReference type="OrthoDB" id="157452at2157"/>
<dbReference type="InterPro" id="IPR052209">
    <property type="entry name" value="CbiZ"/>
</dbReference>
<organism evidence="2 3">
    <name type="scientific">Natrialba aegyptia DSM 13077</name>
    <dbReference type="NCBI Taxonomy" id="1227491"/>
    <lineage>
        <taxon>Archaea</taxon>
        <taxon>Methanobacteriati</taxon>
        <taxon>Methanobacteriota</taxon>
        <taxon>Stenosarchaea group</taxon>
        <taxon>Halobacteria</taxon>
        <taxon>Halobacteriales</taxon>
        <taxon>Natrialbaceae</taxon>
        <taxon>Natrialba</taxon>
    </lineage>
</organism>
<keyword evidence="2" id="KW-0378">Hydrolase</keyword>
<gene>
    <name evidence="2" type="ORF">C480_13356</name>
</gene>
<feature type="region of interest" description="Disordered" evidence="1">
    <location>
        <begin position="130"/>
        <end position="180"/>
    </location>
</feature>
<reference evidence="2 3" key="1">
    <citation type="journal article" date="2014" name="PLoS Genet.">
        <title>Phylogenetically driven sequencing of extremely halophilic archaea reveals strategies for static and dynamic osmo-response.</title>
        <authorList>
            <person name="Becker E.A."/>
            <person name="Seitzer P.M."/>
            <person name="Tritt A."/>
            <person name="Larsen D."/>
            <person name="Krusor M."/>
            <person name="Yao A.I."/>
            <person name="Wu D."/>
            <person name="Madern D."/>
            <person name="Eisen J.A."/>
            <person name="Darling A.E."/>
            <person name="Facciotti M.T."/>
        </authorList>
    </citation>
    <scope>NUCLEOTIDE SEQUENCE [LARGE SCALE GENOMIC DNA]</scope>
    <source>
        <strain evidence="2 3">DSM 13077</strain>
    </source>
</reference>
<comment type="caution">
    <text evidence="2">The sequence shown here is derived from an EMBL/GenBank/DDBJ whole genome shotgun (WGS) entry which is preliminary data.</text>
</comment>
<evidence type="ECO:0000313" key="2">
    <source>
        <dbReference type="EMBL" id="ELZ04504.1"/>
    </source>
</evidence>
<dbReference type="Pfam" id="PF01955">
    <property type="entry name" value="CbiZ"/>
    <property type="match status" value="1"/>
</dbReference>
<feature type="compositionally biased region" description="Acidic residues" evidence="1">
    <location>
        <begin position="161"/>
        <end position="173"/>
    </location>
</feature>
<dbReference type="PATRIC" id="fig|1227491.4.peg.2743"/>
<dbReference type="EMBL" id="AOIP01000031">
    <property type="protein sequence ID" value="ELZ04504.1"/>
    <property type="molecule type" value="Genomic_DNA"/>
</dbReference>
<dbReference type="AlphaFoldDB" id="M0B4F3"/>
<keyword evidence="3" id="KW-1185">Reference proteome</keyword>
<name>M0B4F3_9EURY</name>
<dbReference type="GO" id="GO:0016787">
    <property type="term" value="F:hydrolase activity"/>
    <property type="evidence" value="ECO:0007669"/>
    <property type="project" value="UniProtKB-KW"/>
</dbReference>
<feature type="compositionally biased region" description="Basic and acidic residues" evidence="1">
    <location>
        <begin position="303"/>
        <end position="314"/>
    </location>
</feature>